<organism evidence="3 4">
    <name type="scientific">Caenorhabditis briggsae</name>
    <dbReference type="NCBI Taxonomy" id="6238"/>
    <lineage>
        <taxon>Eukaryota</taxon>
        <taxon>Metazoa</taxon>
        <taxon>Ecdysozoa</taxon>
        <taxon>Nematoda</taxon>
        <taxon>Chromadorea</taxon>
        <taxon>Rhabditida</taxon>
        <taxon>Rhabditina</taxon>
        <taxon>Rhabditomorpha</taxon>
        <taxon>Rhabditoidea</taxon>
        <taxon>Rhabditidae</taxon>
        <taxon>Peloderinae</taxon>
        <taxon>Caenorhabditis</taxon>
    </lineage>
</organism>
<feature type="coiled-coil region" evidence="1">
    <location>
        <begin position="820"/>
        <end position="854"/>
    </location>
</feature>
<feature type="compositionally biased region" description="Polar residues" evidence="2">
    <location>
        <begin position="323"/>
        <end position="345"/>
    </location>
</feature>
<feature type="compositionally biased region" description="Polar residues" evidence="2">
    <location>
        <begin position="292"/>
        <end position="314"/>
    </location>
</feature>
<evidence type="ECO:0000313" key="3">
    <source>
        <dbReference type="EMBL" id="ULT86323.1"/>
    </source>
</evidence>
<sequence length="1034" mass="120664">MVVYLDLTEKTIDCFNECARKFLFQGSYAKFVDENQKFIRTLSENLKKVKFPVGETISDMVSQNCKFYIDYLIKWNPREPRGVVPGTAFLERYTPKLVNDLKRAISIRNWDKFYWEYYPTADFIINEARKQGVLDFQIQKGSGSYESFHERDFVVTSMQRNTDDGIRDHHNTPVETKNSKEMILKVEENPKSHQSGNNHSIHYSGNDGQTIICIEDPRASPTKHDNVRKTLIPSQRAHIDNRHTTSPLCSDHSTNGLHGSKKSDYLNRSENSPGIPLRNIPISEQPPVDQLPKSSHQRTSSTPYVKSPPLQNSSLHDRYKDPTLNSTHRNQHVHNTTKTTRTSQIHRPAQVPLPNVPKQNPQGRYSTPTRILYSEHTMIPSEHKPGFSADDALQNREFQGRSQEFIFSRTSAYKDISSSNAPHNQHVHDTTITNRTSHSGRNAREPVQNVTKQNPQERCSGQSPFNTFGQDSQHTMIQSEYKPGFSAADALRSMEPEMTLNGTLESLSPAYNANQAILNYQKDMHLATLISQNTPPIYESLNNSSSSREISLCRDSPMLDNLTFDIELAKQNLRNAQELEAKREERKKKQKEFDEELKTLKEESKQRFQMLLKCIMLKRRFEEQEQHWMDWIAGCRHSIASFLNRWYDFYDDVEKSHRGFRRPEIVDLYELQRDTGHFVNSIMVTFNVMECDFEHMKRIESAHPDTLFVKVLMKCIADIAHELIRIYNFTQSLGTDQSKFLELQSMMARVNPNKILSTDQLRSICRTANPSDYQYVSFPDLDRNLKSKNASQVNKDACPESSAADGYENESFDRMLYEQNSRYAKELEIVKAERKRKQERFEAELRKMKEESRKRIEILLKCIMARHRFEEQEQNWKDWILGCRQNIVLLLRRWMDFVEEHEDWPRIEKTDHQEFLRESSYLSGCTMITYNAMQYDFEFLEEIQEKFPGASFVKVLKKCLVDCGQLLLDIYSTIQSLKLEKSKIELLRNQFGKLKPDLIYSTSQLRKISMDPDFEKNYEIAKFPNIPQTTPHEL</sequence>
<feature type="coiled-coil region" evidence="1">
    <location>
        <begin position="559"/>
        <end position="606"/>
    </location>
</feature>
<evidence type="ECO:0000256" key="1">
    <source>
        <dbReference type="SAM" id="Coils"/>
    </source>
</evidence>
<gene>
    <name evidence="3" type="ORF">L3Y34_006181</name>
</gene>
<feature type="compositionally biased region" description="Polar residues" evidence="2">
    <location>
        <begin position="244"/>
        <end position="257"/>
    </location>
</feature>
<feature type="compositionally biased region" description="Polar residues" evidence="2">
    <location>
        <begin position="448"/>
        <end position="463"/>
    </location>
</feature>
<dbReference type="PANTHER" id="PTHR21566">
    <property type="entry name" value="CILIA- AND FLAGELLA-ASSOCIATED PROTEIN 251-LIKE-RELATED-RELATED"/>
    <property type="match status" value="1"/>
</dbReference>
<evidence type="ECO:0000313" key="4">
    <source>
        <dbReference type="Proteomes" id="UP000827892"/>
    </source>
</evidence>
<reference evidence="3 4" key="1">
    <citation type="submission" date="2022-02" db="EMBL/GenBank/DDBJ databases">
        <title>Chromosome-level reference genomes for two strains of Caenorhabditis briggsae: an improved platform for comparative genomics.</title>
        <authorList>
            <person name="Stevens L."/>
            <person name="Andersen E.C."/>
        </authorList>
    </citation>
    <scope>NUCLEOTIDE SEQUENCE [LARGE SCALE GENOMIC DNA]</scope>
    <source>
        <strain evidence="3">QX1410_ONT</strain>
        <tissue evidence="3">Whole-organism</tissue>
    </source>
</reference>
<name>A0AAE8ZWC2_CAEBR</name>
<proteinExistence type="predicted"/>
<dbReference type="PANTHER" id="PTHR21566:SF2">
    <property type="entry name" value="CILIA- AND FLAGELLA-ASSOCIATED PROTEIN 251-LIKE-RELATED"/>
    <property type="match status" value="1"/>
</dbReference>
<accession>A0AAE8ZWC2</accession>
<keyword evidence="1" id="KW-0175">Coiled coil</keyword>
<dbReference type="InterPro" id="IPR007883">
    <property type="entry name" value="DUF713"/>
</dbReference>
<feature type="region of interest" description="Disordered" evidence="2">
    <location>
        <begin position="432"/>
        <end position="463"/>
    </location>
</feature>
<protein>
    <submittedName>
        <fullName evidence="3">Uncharacterized protein</fullName>
    </submittedName>
</protein>
<dbReference type="EMBL" id="CP090895">
    <property type="protein sequence ID" value="ULT86323.1"/>
    <property type="molecule type" value="Genomic_DNA"/>
</dbReference>
<dbReference type="Proteomes" id="UP000827892">
    <property type="component" value="Chromosome V"/>
</dbReference>
<dbReference type="Pfam" id="PF05218">
    <property type="entry name" value="DUF713"/>
    <property type="match status" value="2"/>
</dbReference>
<dbReference type="AlphaFoldDB" id="A0AAE8ZWC2"/>
<evidence type="ECO:0000256" key="2">
    <source>
        <dbReference type="SAM" id="MobiDB-lite"/>
    </source>
</evidence>
<feature type="region of interest" description="Disordered" evidence="2">
    <location>
        <begin position="231"/>
        <end position="345"/>
    </location>
</feature>